<keyword evidence="3 4" id="KW-0862">Zinc</keyword>
<evidence type="ECO:0000256" key="5">
    <source>
        <dbReference type="SAM" id="MobiDB-lite"/>
    </source>
</evidence>
<dbReference type="SUPFAM" id="SSF90229">
    <property type="entry name" value="CCCH zinc finger"/>
    <property type="match status" value="1"/>
</dbReference>
<protein>
    <submittedName>
        <fullName evidence="7">Leukocyte receptor cluster member 9</fullName>
    </submittedName>
</protein>
<dbReference type="EMBL" id="JACEEZ010023870">
    <property type="protein sequence ID" value="KAG0710823.1"/>
    <property type="molecule type" value="Genomic_DNA"/>
</dbReference>
<dbReference type="InterPro" id="IPR009097">
    <property type="entry name" value="Cyclic_Pdiesterase"/>
</dbReference>
<name>A0A8J5BV77_CHIOP</name>
<feature type="domain" description="C3H1-type" evidence="6">
    <location>
        <begin position="29"/>
        <end position="56"/>
    </location>
</feature>
<dbReference type="Pfam" id="PF10469">
    <property type="entry name" value="AKAP7_NLS"/>
    <property type="match status" value="1"/>
</dbReference>
<dbReference type="SMART" id="SM00356">
    <property type="entry name" value="ZnF_C3H1"/>
    <property type="match status" value="1"/>
</dbReference>
<comment type="caution">
    <text evidence="7">The sequence shown here is derived from an EMBL/GenBank/DDBJ whole genome shotgun (WGS) entry which is preliminary data.</text>
</comment>
<dbReference type="InterPro" id="IPR036855">
    <property type="entry name" value="Znf_CCCH_sf"/>
</dbReference>
<dbReference type="OrthoDB" id="10263155at2759"/>
<evidence type="ECO:0000256" key="4">
    <source>
        <dbReference type="PROSITE-ProRule" id="PRU00723"/>
    </source>
</evidence>
<keyword evidence="7" id="KW-0675">Receptor</keyword>
<organism evidence="7 8">
    <name type="scientific">Chionoecetes opilio</name>
    <name type="common">Atlantic snow crab</name>
    <name type="synonym">Cancer opilio</name>
    <dbReference type="NCBI Taxonomy" id="41210"/>
    <lineage>
        <taxon>Eukaryota</taxon>
        <taxon>Metazoa</taxon>
        <taxon>Ecdysozoa</taxon>
        <taxon>Arthropoda</taxon>
        <taxon>Crustacea</taxon>
        <taxon>Multicrustacea</taxon>
        <taxon>Malacostraca</taxon>
        <taxon>Eumalacostraca</taxon>
        <taxon>Eucarida</taxon>
        <taxon>Decapoda</taxon>
        <taxon>Pleocyemata</taxon>
        <taxon>Brachyura</taxon>
        <taxon>Eubrachyura</taxon>
        <taxon>Majoidea</taxon>
        <taxon>Majidae</taxon>
        <taxon>Chionoecetes</taxon>
    </lineage>
</organism>
<dbReference type="InterPro" id="IPR040459">
    <property type="entry name" value="MJ1316"/>
</dbReference>
<dbReference type="Pfam" id="PF00642">
    <property type="entry name" value="zf-CCCH"/>
    <property type="match status" value="1"/>
</dbReference>
<dbReference type="GO" id="GO:0008270">
    <property type="term" value="F:zinc ion binding"/>
    <property type="evidence" value="ECO:0007669"/>
    <property type="project" value="UniProtKB-KW"/>
</dbReference>
<dbReference type="AlphaFoldDB" id="A0A8J5BV77"/>
<sequence length="441" mass="49770">MSCLDTEAEISVHLCAVGGYTGERPCIPPEARTICSFYLEGRCRFGENCHNVHPPGVELPKITVPQKQKATREVNNEPQEGDEKKPSLKTAGDVRKRIQWDPNLQKEHFTVGYLDRFSGVVEKPFTSFTWEHLATVDLDQLAVPQHRIQFYKYKNVKVWDKNERLDHVFGSAGGNTTIIEVIQRVEEELEKKRTSCASDDDSDDDDDLVVVATDVASGKGLVSMISERQSQTEDQLRATHFFCIRVDSEEVRREVASVQEQVVREDPTLRSCTMPGELLHVTLAMLKLDSFQAIHEAGNLLQELKENLKAVFDSPLESGGIASSRFMRAKGLCSFGARVLYSKLEVPDSFTSSVDLLRGGIRKIKDASITSHFDFVPHMTLLKVNRVTARERRSKYINSCLYSDYLDHDFGVMPVNNISLCIINDLRGPDGFYLTCEDIKF</sequence>
<gene>
    <name evidence="7" type="primary">Leng9</name>
    <name evidence="7" type="ORF">GWK47_022009</name>
</gene>
<evidence type="ECO:0000313" key="8">
    <source>
        <dbReference type="Proteomes" id="UP000770661"/>
    </source>
</evidence>
<dbReference type="PANTHER" id="PTHR46729">
    <property type="entry name" value="LEUKOCYTE RECEPTOR CLUSTER MEMBER 9"/>
    <property type="match status" value="1"/>
</dbReference>
<dbReference type="PROSITE" id="PS50103">
    <property type="entry name" value="ZF_C3H1"/>
    <property type="match status" value="1"/>
</dbReference>
<feature type="compositionally biased region" description="Basic and acidic residues" evidence="5">
    <location>
        <begin position="70"/>
        <end position="92"/>
    </location>
</feature>
<keyword evidence="2 4" id="KW-0863">Zinc-finger</keyword>
<proteinExistence type="predicted"/>
<evidence type="ECO:0000256" key="2">
    <source>
        <dbReference type="ARBA" id="ARBA00022771"/>
    </source>
</evidence>
<dbReference type="InterPro" id="IPR000571">
    <property type="entry name" value="Znf_CCCH"/>
</dbReference>
<dbReference type="SUPFAM" id="SSF55144">
    <property type="entry name" value="LigT-like"/>
    <property type="match status" value="1"/>
</dbReference>
<dbReference type="InterPro" id="IPR042653">
    <property type="entry name" value="Leng9"/>
</dbReference>
<dbReference type="Gene3D" id="3.90.1140.10">
    <property type="entry name" value="Cyclic phosphodiesterase"/>
    <property type="match status" value="1"/>
</dbReference>
<feature type="region of interest" description="Disordered" evidence="5">
    <location>
        <begin position="64"/>
        <end position="92"/>
    </location>
</feature>
<dbReference type="InterPro" id="IPR019510">
    <property type="entry name" value="AKAP7-like_phosphoesterase"/>
</dbReference>
<dbReference type="Proteomes" id="UP000770661">
    <property type="component" value="Unassembled WGS sequence"/>
</dbReference>
<evidence type="ECO:0000313" key="7">
    <source>
        <dbReference type="EMBL" id="KAG0710823.1"/>
    </source>
</evidence>
<accession>A0A8J5BV77</accession>
<reference evidence="7" key="1">
    <citation type="submission" date="2020-07" db="EMBL/GenBank/DDBJ databases">
        <title>The High-quality genome of the commercially important snow crab, Chionoecetes opilio.</title>
        <authorList>
            <person name="Jeong J.-H."/>
            <person name="Ryu S."/>
        </authorList>
    </citation>
    <scope>NUCLEOTIDE SEQUENCE</scope>
    <source>
        <strain evidence="7">MADBK_172401_WGS</strain>
        <tissue evidence="7">Digestive gland</tissue>
    </source>
</reference>
<evidence type="ECO:0000256" key="3">
    <source>
        <dbReference type="ARBA" id="ARBA00022833"/>
    </source>
</evidence>
<dbReference type="Gene3D" id="2.30.30.1190">
    <property type="match status" value="1"/>
</dbReference>
<keyword evidence="8" id="KW-1185">Reference proteome</keyword>
<evidence type="ECO:0000256" key="1">
    <source>
        <dbReference type="ARBA" id="ARBA00022723"/>
    </source>
</evidence>
<feature type="zinc finger region" description="C3H1-type" evidence="4">
    <location>
        <begin position="29"/>
        <end position="56"/>
    </location>
</feature>
<dbReference type="PANTHER" id="PTHR46729:SF1">
    <property type="entry name" value="LEUKOCYTE RECEPTOR CLUSTER MEMBER 9"/>
    <property type="match status" value="1"/>
</dbReference>
<dbReference type="Pfam" id="PF04457">
    <property type="entry name" value="MJ1316"/>
    <property type="match status" value="1"/>
</dbReference>
<keyword evidence="1 4" id="KW-0479">Metal-binding</keyword>
<evidence type="ECO:0000259" key="6">
    <source>
        <dbReference type="PROSITE" id="PS50103"/>
    </source>
</evidence>